<dbReference type="PANTHER" id="PTHR43856">
    <property type="entry name" value="CARDIOLIPIN HYDROLASE"/>
    <property type="match status" value="1"/>
</dbReference>
<dbReference type="AlphaFoldDB" id="A6G9J3"/>
<dbReference type="EMBL" id="ABCS01000045">
    <property type="protein sequence ID" value="EDM77501.1"/>
    <property type="molecule type" value="Genomic_DNA"/>
</dbReference>
<dbReference type="GO" id="GO:0004630">
    <property type="term" value="F:phospholipase D activity"/>
    <property type="evidence" value="ECO:0007669"/>
    <property type="project" value="UniProtKB-EC"/>
</dbReference>
<comment type="catalytic activity">
    <reaction evidence="1">
        <text>a 1,2-diacyl-sn-glycero-3-phosphocholine + H2O = a 1,2-diacyl-sn-glycero-3-phosphate + choline + H(+)</text>
        <dbReference type="Rhea" id="RHEA:14445"/>
        <dbReference type="ChEBI" id="CHEBI:15354"/>
        <dbReference type="ChEBI" id="CHEBI:15377"/>
        <dbReference type="ChEBI" id="CHEBI:15378"/>
        <dbReference type="ChEBI" id="CHEBI:57643"/>
        <dbReference type="ChEBI" id="CHEBI:58608"/>
        <dbReference type="EC" id="3.1.4.4"/>
    </reaction>
</comment>
<dbReference type="EC" id="3.1.4.4" evidence="3"/>
<dbReference type="GO" id="GO:0016042">
    <property type="term" value="P:lipid catabolic process"/>
    <property type="evidence" value="ECO:0007669"/>
    <property type="project" value="UniProtKB-KW"/>
</dbReference>
<feature type="region of interest" description="Disordered" evidence="7">
    <location>
        <begin position="25"/>
        <end position="50"/>
    </location>
</feature>
<evidence type="ECO:0000259" key="9">
    <source>
        <dbReference type="PROSITE" id="PS50035"/>
    </source>
</evidence>
<feature type="signal peptide" evidence="8">
    <location>
        <begin position="1"/>
        <end position="19"/>
    </location>
</feature>
<reference evidence="10 11" key="1">
    <citation type="submission" date="2007-06" db="EMBL/GenBank/DDBJ databases">
        <authorList>
            <person name="Shimkets L."/>
            <person name="Ferriera S."/>
            <person name="Johnson J."/>
            <person name="Kravitz S."/>
            <person name="Beeson K."/>
            <person name="Sutton G."/>
            <person name="Rogers Y.-H."/>
            <person name="Friedman R."/>
            <person name="Frazier M."/>
            <person name="Venter J.C."/>
        </authorList>
    </citation>
    <scope>NUCLEOTIDE SEQUENCE [LARGE SCALE GENOMIC DNA]</scope>
    <source>
        <strain evidence="10 11">SIR-1</strain>
    </source>
</reference>
<dbReference type="RefSeq" id="WP_006973388.1">
    <property type="nucleotide sequence ID" value="NZ_ABCS01000045.1"/>
</dbReference>
<evidence type="ECO:0000256" key="8">
    <source>
        <dbReference type="SAM" id="SignalP"/>
    </source>
</evidence>
<dbReference type="PROSITE" id="PS50035">
    <property type="entry name" value="PLD"/>
    <property type="match status" value="1"/>
</dbReference>
<evidence type="ECO:0000256" key="7">
    <source>
        <dbReference type="SAM" id="MobiDB-lite"/>
    </source>
</evidence>
<keyword evidence="4" id="KW-0378">Hydrolase</keyword>
<name>A6G9J3_9BACT</name>
<dbReference type="InterPro" id="IPR001736">
    <property type="entry name" value="PLipase_D/transphosphatidylase"/>
</dbReference>
<evidence type="ECO:0000256" key="6">
    <source>
        <dbReference type="ARBA" id="ARBA00023098"/>
    </source>
</evidence>
<dbReference type="SMART" id="SM00155">
    <property type="entry name" value="PLDc"/>
    <property type="match status" value="2"/>
</dbReference>
<dbReference type="OrthoDB" id="9765044at2"/>
<dbReference type="InterPro" id="IPR025202">
    <property type="entry name" value="PLD-like_dom"/>
</dbReference>
<sequence>MLTRAAAVALLGLASLALACDGPASVSPSQPTRRASAPLGVDHDGDPNGSIRLVLNDPSGREAPTGQCDVELCTSLLELIEGAEHSIDFALYGMRNQTVILAALEDAKARGVEVRGVVDRDVAGQNYYTNTDQLVSALGDVHDDQRADQQLQREFEREERAKKFAADPPCERPDGFAGYVQCLAYDLGDRCLLATHASREPFGGGPDDESGKAFNKIMHDKYFVVDGRYVWTGSTNVSDSGTGGYNANLVLVLDSPTVASWYAREFETMYAGKHHQQKPASEDVYGDRLTTRVGDAEVEVRFSPQDRAISDGVRPVLKSARERIDIAVFFLTNKAITRDLIKAHERGVEIRVILDATAAKNGYTKHELLREVGIPVKVEAWGGKMHMKSAAVDGEVLIAGSMNWTSAGEWDNDENTLIIRSPELAGQYHQFFDQMWAGIPERWARENPDPESPDSGFSCSDGFDNDYDHADDAEDPGCGPNPPPLPELPPHWVVPKDKITCQHPARAATERAAVR</sequence>
<evidence type="ECO:0000256" key="2">
    <source>
        <dbReference type="ARBA" id="ARBA00008664"/>
    </source>
</evidence>
<evidence type="ECO:0000256" key="1">
    <source>
        <dbReference type="ARBA" id="ARBA00000798"/>
    </source>
</evidence>
<dbReference type="Gene3D" id="3.30.870.10">
    <property type="entry name" value="Endonuclease Chain A"/>
    <property type="match status" value="2"/>
</dbReference>
<comment type="similarity">
    <text evidence="2">Belongs to the phospholipase D family.</text>
</comment>
<dbReference type="PANTHER" id="PTHR43856:SF1">
    <property type="entry name" value="MITOCHONDRIAL CARDIOLIPIN HYDROLASE"/>
    <property type="match status" value="1"/>
</dbReference>
<protein>
    <recommendedName>
        <fullName evidence="3">phospholipase D</fullName>
        <ecNumber evidence="3">3.1.4.4</ecNumber>
    </recommendedName>
</protein>
<dbReference type="eggNOG" id="COG1502">
    <property type="taxonomic scope" value="Bacteria"/>
</dbReference>
<dbReference type="STRING" id="391625.PPSIR1_24994"/>
<evidence type="ECO:0000256" key="3">
    <source>
        <dbReference type="ARBA" id="ARBA00012027"/>
    </source>
</evidence>
<evidence type="ECO:0000313" key="11">
    <source>
        <dbReference type="Proteomes" id="UP000005801"/>
    </source>
</evidence>
<gene>
    <name evidence="10" type="ORF">PPSIR1_24994</name>
</gene>
<accession>A6G9J3</accession>
<dbReference type="InterPro" id="IPR051406">
    <property type="entry name" value="PLD_domain"/>
</dbReference>
<feature type="compositionally biased region" description="Acidic residues" evidence="7">
    <location>
        <begin position="463"/>
        <end position="475"/>
    </location>
</feature>
<feature type="chain" id="PRO_5002693791" description="phospholipase D" evidence="8">
    <location>
        <begin position="20"/>
        <end position="515"/>
    </location>
</feature>
<feature type="compositionally biased region" description="Pro residues" evidence="7">
    <location>
        <begin position="479"/>
        <end position="489"/>
    </location>
</feature>
<dbReference type="SUPFAM" id="SSF56024">
    <property type="entry name" value="Phospholipase D/nuclease"/>
    <property type="match status" value="2"/>
</dbReference>
<dbReference type="PROSITE" id="PS51257">
    <property type="entry name" value="PROKAR_LIPOPROTEIN"/>
    <property type="match status" value="1"/>
</dbReference>
<feature type="domain" description="PLD phosphodiesterase" evidence="9">
    <location>
        <begin position="214"/>
        <end position="241"/>
    </location>
</feature>
<proteinExistence type="inferred from homology"/>
<dbReference type="Proteomes" id="UP000005801">
    <property type="component" value="Unassembled WGS sequence"/>
</dbReference>
<evidence type="ECO:0000256" key="4">
    <source>
        <dbReference type="ARBA" id="ARBA00022801"/>
    </source>
</evidence>
<evidence type="ECO:0000256" key="5">
    <source>
        <dbReference type="ARBA" id="ARBA00022963"/>
    </source>
</evidence>
<dbReference type="GO" id="GO:0016891">
    <property type="term" value="F:RNA endonuclease activity producing 5'-phosphomonoesters, hydrolytic mechanism"/>
    <property type="evidence" value="ECO:0007669"/>
    <property type="project" value="TreeGrafter"/>
</dbReference>
<keyword evidence="6" id="KW-0443">Lipid metabolism</keyword>
<comment type="caution">
    <text evidence="10">The sequence shown here is derived from an EMBL/GenBank/DDBJ whole genome shotgun (WGS) entry which is preliminary data.</text>
</comment>
<keyword evidence="8" id="KW-0732">Signal</keyword>
<dbReference type="CDD" id="cd09170">
    <property type="entry name" value="PLDc_Nuc"/>
    <property type="match status" value="1"/>
</dbReference>
<feature type="region of interest" description="Disordered" evidence="7">
    <location>
        <begin position="443"/>
        <end position="493"/>
    </location>
</feature>
<dbReference type="GO" id="GO:0006793">
    <property type="term" value="P:phosphorus metabolic process"/>
    <property type="evidence" value="ECO:0007669"/>
    <property type="project" value="UniProtKB-ARBA"/>
</dbReference>
<dbReference type="Pfam" id="PF13091">
    <property type="entry name" value="PLDc_2"/>
    <property type="match status" value="2"/>
</dbReference>
<keyword evidence="5" id="KW-0442">Lipid degradation</keyword>
<evidence type="ECO:0000313" key="10">
    <source>
        <dbReference type="EMBL" id="EDM77501.1"/>
    </source>
</evidence>
<organism evidence="10 11">
    <name type="scientific">Plesiocystis pacifica SIR-1</name>
    <dbReference type="NCBI Taxonomy" id="391625"/>
    <lineage>
        <taxon>Bacteria</taxon>
        <taxon>Pseudomonadati</taxon>
        <taxon>Myxococcota</taxon>
        <taxon>Polyangia</taxon>
        <taxon>Nannocystales</taxon>
        <taxon>Nannocystaceae</taxon>
        <taxon>Plesiocystis</taxon>
    </lineage>
</organism>
<keyword evidence="11" id="KW-1185">Reference proteome</keyword>